<evidence type="ECO:0000313" key="2">
    <source>
        <dbReference type="EMBL" id="VDL68528.1"/>
    </source>
</evidence>
<feature type="transmembrane region" description="Helical" evidence="1">
    <location>
        <begin position="78"/>
        <end position="95"/>
    </location>
</feature>
<proteinExistence type="predicted"/>
<feature type="transmembrane region" description="Helical" evidence="1">
    <location>
        <begin position="48"/>
        <end position="66"/>
    </location>
</feature>
<keyword evidence="1" id="KW-1133">Transmembrane helix</keyword>
<dbReference type="EMBL" id="UYSL01010445">
    <property type="protein sequence ID" value="VDL68528.1"/>
    <property type="molecule type" value="Genomic_DNA"/>
</dbReference>
<protein>
    <submittedName>
        <fullName evidence="4">Serpentine receptor class gamma</fullName>
    </submittedName>
</protein>
<name>A0A0N4XQY6_NIPBR</name>
<sequence length="96" mass="10986">MFYTKELEGKGATIVFAFSAFLLVSIPVIAFTLAAWRFRKPHLYIVHILWQWTVLQALLIFAYSILRRTFSEELRNRTAFLLPSAIVLSVVGLIAV</sequence>
<dbReference type="AlphaFoldDB" id="A0A0N4XQY6"/>
<gene>
    <name evidence="2" type="ORF">NBR_LOCUS4939</name>
</gene>
<evidence type="ECO:0000313" key="4">
    <source>
        <dbReference type="WBParaSite" id="NBR_0000493801-mRNA-1"/>
    </source>
</evidence>
<keyword evidence="3" id="KW-1185">Reference proteome</keyword>
<dbReference type="WBParaSite" id="NBR_0000493801-mRNA-1">
    <property type="protein sequence ID" value="NBR_0000493801-mRNA-1"/>
    <property type="gene ID" value="NBR_0000493801"/>
</dbReference>
<evidence type="ECO:0000256" key="1">
    <source>
        <dbReference type="SAM" id="Phobius"/>
    </source>
</evidence>
<organism evidence="4">
    <name type="scientific">Nippostrongylus brasiliensis</name>
    <name type="common">Rat hookworm</name>
    <dbReference type="NCBI Taxonomy" id="27835"/>
    <lineage>
        <taxon>Eukaryota</taxon>
        <taxon>Metazoa</taxon>
        <taxon>Ecdysozoa</taxon>
        <taxon>Nematoda</taxon>
        <taxon>Chromadorea</taxon>
        <taxon>Rhabditida</taxon>
        <taxon>Rhabditina</taxon>
        <taxon>Rhabditomorpha</taxon>
        <taxon>Strongyloidea</taxon>
        <taxon>Heligmosomidae</taxon>
        <taxon>Nippostrongylus</taxon>
    </lineage>
</organism>
<feature type="transmembrane region" description="Helical" evidence="1">
    <location>
        <begin position="12"/>
        <end position="36"/>
    </location>
</feature>
<keyword evidence="1" id="KW-0472">Membrane</keyword>
<evidence type="ECO:0000313" key="3">
    <source>
        <dbReference type="Proteomes" id="UP000271162"/>
    </source>
</evidence>
<reference evidence="2 3" key="2">
    <citation type="submission" date="2018-11" db="EMBL/GenBank/DDBJ databases">
        <authorList>
            <consortium name="Pathogen Informatics"/>
        </authorList>
    </citation>
    <scope>NUCLEOTIDE SEQUENCE [LARGE SCALE GENOMIC DNA]</scope>
</reference>
<accession>A0A0N4XQY6</accession>
<dbReference type="Proteomes" id="UP000271162">
    <property type="component" value="Unassembled WGS sequence"/>
</dbReference>
<reference evidence="4" key="1">
    <citation type="submission" date="2017-02" db="UniProtKB">
        <authorList>
            <consortium name="WormBaseParasite"/>
        </authorList>
    </citation>
    <scope>IDENTIFICATION</scope>
</reference>
<keyword evidence="1" id="KW-0812">Transmembrane</keyword>